<gene>
    <name evidence="1" type="ORF">IPJ89_05395</name>
</gene>
<sequence length="161" mass="18535">MSLRESALFVFAPSAYAKTPLQGRWVFTHGTLQQSTTQGNEHRVWVEDAKGQWEGYLYALPQEINNGTSVRGYGQLKVQPDGSCKIALHWLKPIHEDEKQYIEKQTHTHWQKLVQEFPQLPMLQPFTSKPIIVQEKPIAKPAPQQEEFVPASELHVEQDYV</sequence>
<organism evidence="1">
    <name type="scientific">Candidatus Iainarchaeum sp</name>
    <dbReference type="NCBI Taxonomy" id="3101447"/>
    <lineage>
        <taxon>Archaea</taxon>
        <taxon>Candidatus Iainarchaeota</taxon>
        <taxon>Candidatus Iainarchaeia</taxon>
        <taxon>Candidatus Iainarchaeales</taxon>
        <taxon>Candidatus Iainarchaeaceae</taxon>
        <taxon>Candidatus Iainarchaeum</taxon>
    </lineage>
</organism>
<dbReference type="EMBL" id="CP064981">
    <property type="protein sequence ID" value="QQR92551.1"/>
    <property type="molecule type" value="Genomic_DNA"/>
</dbReference>
<protein>
    <submittedName>
        <fullName evidence="1">Uncharacterized protein</fullName>
    </submittedName>
</protein>
<name>A0A7T9DJL6_9ARCH</name>
<reference evidence="1" key="1">
    <citation type="submission" date="2020-11" db="EMBL/GenBank/DDBJ databases">
        <title>Connecting structure to function with the recovery of over 1000 high-quality activated sludge metagenome-assembled genomes encoding full-length rRNA genes using long-read sequencing.</title>
        <authorList>
            <person name="Singleton C.M."/>
            <person name="Petriglieri F."/>
            <person name="Kristensen J.M."/>
            <person name="Kirkegaard R.H."/>
            <person name="Michaelsen T.Y."/>
            <person name="Andersen M.H."/>
            <person name="Karst S.M."/>
            <person name="Dueholm M.S."/>
            <person name="Nielsen P.H."/>
            <person name="Albertsen M."/>
        </authorList>
    </citation>
    <scope>NUCLEOTIDE SEQUENCE</scope>
    <source>
        <strain evidence="1">Fred_18-Q3-R57-64_BAT3C.431</strain>
    </source>
</reference>
<proteinExistence type="predicted"/>
<dbReference type="AlphaFoldDB" id="A0A7T9DJL6"/>
<dbReference type="Proteomes" id="UP000596004">
    <property type="component" value="Chromosome"/>
</dbReference>
<accession>A0A7T9DJL6</accession>
<evidence type="ECO:0000313" key="1">
    <source>
        <dbReference type="EMBL" id="QQR92551.1"/>
    </source>
</evidence>